<keyword evidence="1" id="KW-0472">Membrane</keyword>
<reference evidence="2 3" key="1">
    <citation type="submission" date="2018-04" db="EMBL/GenBank/DDBJ databases">
        <title>Genomic Encyclopedia of Archaeal and Bacterial Type Strains, Phase II (KMG-II): from individual species to whole genera.</title>
        <authorList>
            <person name="Goeker M."/>
        </authorList>
    </citation>
    <scope>NUCLEOTIDE SEQUENCE [LARGE SCALE GENOMIC DNA]</scope>
    <source>
        <strain evidence="2 3">DSM 100977</strain>
    </source>
</reference>
<evidence type="ECO:0000313" key="3">
    <source>
        <dbReference type="Proteomes" id="UP000243978"/>
    </source>
</evidence>
<keyword evidence="3" id="KW-1185">Reference proteome</keyword>
<keyword evidence="1" id="KW-0812">Transmembrane</keyword>
<comment type="caution">
    <text evidence="2">The sequence shown here is derived from an EMBL/GenBank/DDBJ whole genome shotgun (WGS) entry which is preliminary data.</text>
</comment>
<gene>
    <name evidence="2" type="ORF">C8N43_2150</name>
</gene>
<dbReference type="EMBL" id="QBKS01000001">
    <property type="protein sequence ID" value="PTX57480.1"/>
    <property type="molecule type" value="Genomic_DNA"/>
</dbReference>
<organism evidence="2 3">
    <name type="scientific">Litoreibacter ponti</name>
    <dbReference type="NCBI Taxonomy" id="1510457"/>
    <lineage>
        <taxon>Bacteria</taxon>
        <taxon>Pseudomonadati</taxon>
        <taxon>Pseudomonadota</taxon>
        <taxon>Alphaproteobacteria</taxon>
        <taxon>Rhodobacterales</taxon>
        <taxon>Roseobacteraceae</taxon>
        <taxon>Litoreibacter</taxon>
    </lineage>
</organism>
<dbReference type="Proteomes" id="UP000243978">
    <property type="component" value="Unassembled WGS sequence"/>
</dbReference>
<evidence type="ECO:0000313" key="2">
    <source>
        <dbReference type="EMBL" id="PTX57480.1"/>
    </source>
</evidence>
<dbReference type="OrthoDB" id="7868384at2"/>
<name>A0A2T6BN11_9RHOB</name>
<dbReference type="AlphaFoldDB" id="A0A2T6BN11"/>
<proteinExistence type="predicted"/>
<dbReference type="RefSeq" id="WP_107845575.1">
    <property type="nucleotide sequence ID" value="NZ_QBKS01000001.1"/>
</dbReference>
<accession>A0A2T6BN11</accession>
<keyword evidence="1" id="KW-1133">Transmembrane helix</keyword>
<evidence type="ECO:0000256" key="1">
    <source>
        <dbReference type="SAM" id="Phobius"/>
    </source>
</evidence>
<feature type="transmembrane region" description="Helical" evidence="1">
    <location>
        <begin position="12"/>
        <end position="30"/>
    </location>
</feature>
<protein>
    <submittedName>
        <fullName evidence="2">Uncharacterized protein</fullName>
    </submittedName>
</protein>
<sequence length="64" mass="6794">MNILFDVIQSVFKPSLVALSIAFGVAIISFNGSPYSVDKNSIDLTNLSCPVVMDVICGPGSIFK</sequence>